<feature type="domain" description="DALR anticodon binding" evidence="3">
    <location>
        <begin position="1"/>
        <end position="107"/>
    </location>
</feature>
<dbReference type="EC" id="6.1.1.19" evidence="1"/>
<dbReference type="InterPro" id="IPR001278">
    <property type="entry name" value="Arg-tRNA-ligase"/>
</dbReference>
<keyword evidence="4" id="KW-0436">Ligase</keyword>
<dbReference type="Pfam" id="PF05746">
    <property type="entry name" value="DALR_1"/>
    <property type="match status" value="1"/>
</dbReference>
<protein>
    <recommendedName>
        <fullName evidence="1">arginine--tRNA ligase</fullName>
        <ecNumber evidence="1">6.1.1.19</ecNumber>
    </recommendedName>
</protein>
<dbReference type="InterPro" id="IPR008909">
    <property type="entry name" value="DALR_anticod-bd"/>
</dbReference>
<organism evidence="4">
    <name type="scientific">mine drainage metagenome</name>
    <dbReference type="NCBI Taxonomy" id="410659"/>
    <lineage>
        <taxon>unclassified sequences</taxon>
        <taxon>metagenomes</taxon>
        <taxon>ecological metagenomes</taxon>
    </lineage>
</organism>
<dbReference type="PANTHER" id="PTHR11956:SF5">
    <property type="entry name" value="ARGININE--TRNA LIGASE, CYTOPLASMIC"/>
    <property type="match status" value="1"/>
</dbReference>
<reference evidence="4" key="1">
    <citation type="submission" date="2013-08" db="EMBL/GenBank/DDBJ databases">
        <authorList>
            <person name="Mendez C."/>
            <person name="Richter M."/>
            <person name="Ferrer M."/>
            <person name="Sanchez J."/>
        </authorList>
    </citation>
    <scope>NUCLEOTIDE SEQUENCE</scope>
</reference>
<dbReference type="SUPFAM" id="SSF47323">
    <property type="entry name" value="Anticodon-binding domain of a subclass of class I aminoacyl-tRNA synthetases"/>
    <property type="match status" value="1"/>
</dbReference>
<dbReference type="Gene3D" id="1.10.730.10">
    <property type="entry name" value="Isoleucyl-tRNA Synthetase, Domain 1"/>
    <property type="match status" value="1"/>
</dbReference>
<proteinExistence type="predicted"/>
<feature type="non-terminal residue" evidence="4">
    <location>
        <position position="1"/>
    </location>
</feature>
<comment type="catalytic activity">
    <reaction evidence="2">
        <text>tRNA(Arg) + L-arginine + ATP = L-arginyl-tRNA(Arg) + AMP + diphosphate</text>
        <dbReference type="Rhea" id="RHEA:20301"/>
        <dbReference type="Rhea" id="RHEA-COMP:9658"/>
        <dbReference type="Rhea" id="RHEA-COMP:9673"/>
        <dbReference type="ChEBI" id="CHEBI:30616"/>
        <dbReference type="ChEBI" id="CHEBI:32682"/>
        <dbReference type="ChEBI" id="CHEBI:33019"/>
        <dbReference type="ChEBI" id="CHEBI:78442"/>
        <dbReference type="ChEBI" id="CHEBI:78513"/>
        <dbReference type="ChEBI" id="CHEBI:456215"/>
        <dbReference type="EC" id="6.1.1.19"/>
    </reaction>
</comment>
<dbReference type="EMBL" id="AUZX01016016">
    <property type="protein sequence ID" value="EQD27440.1"/>
    <property type="molecule type" value="Genomic_DNA"/>
</dbReference>
<gene>
    <name evidence="4" type="ORF">B1A_21665</name>
</gene>
<sequence>GIKVPDHWNLTHLSPLTGDDERAMILLLDRFALVVTECGSMMEVHPLTDYLTELAGQFHRYYFHNRILSPEIGGEPLILARLALSSAVARVLRLGLSLLGVSAPESM</sequence>
<dbReference type="GO" id="GO:0004814">
    <property type="term" value="F:arginine-tRNA ligase activity"/>
    <property type="evidence" value="ECO:0007669"/>
    <property type="project" value="UniProtKB-EC"/>
</dbReference>
<dbReference type="InterPro" id="IPR009080">
    <property type="entry name" value="tRNAsynth_Ia_anticodon-bd"/>
</dbReference>
<reference evidence="4" key="2">
    <citation type="journal article" date="2014" name="ISME J.">
        <title>Microbial stratification in low pH oxic and suboxic macroscopic growths along an acid mine drainage.</title>
        <authorList>
            <person name="Mendez-Garcia C."/>
            <person name="Mesa V."/>
            <person name="Sprenger R.R."/>
            <person name="Richter M."/>
            <person name="Diez M.S."/>
            <person name="Solano J."/>
            <person name="Bargiela R."/>
            <person name="Golyshina O.V."/>
            <person name="Manteca A."/>
            <person name="Ramos J.L."/>
            <person name="Gallego J.R."/>
            <person name="Llorente I."/>
            <person name="Martins Dos Santos V.A."/>
            <person name="Jensen O.N."/>
            <person name="Pelaez A.I."/>
            <person name="Sanchez J."/>
            <person name="Ferrer M."/>
        </authorList>
    </citation>
    <scope>NUCLEOTIDE SEQUENCE</scope>
</reference>
<dbReference type="GO" id="GO:0006420">
    <property type="term" value="P:arginyl-tRNA aminoacylation"/>
    <property type="evidence" value="ECO:0007669"/>
    <property type="project" value="InterPro"/>
</dbReference>
<dbReference type="PANTHER" id="PTHR11956">
    <property type="entry name" value="ARGINYL-TRNA SYNTHETASE"/>
    <property type="match status" value="1"/>
</dbReference>
<dbReference type="SMART" id="SM00836">
    <property type="entry name" value="DALR_1"/>
    <property type="match status" value="1"/>
</dbReference>
<accession>T0ZC49</accession>
<name>T0ZC49_9ZZZZ</name>
<dbReference type="AlphaFoldDB" id="T0ZC49"/>
<evidence type="ECO:0000259" key="3">
    <source>
        <dbReference type="SMART" id="SM00836"/>
    </source>
</evidence>
<evidence type="ECO:0000313" key="4">
    <source>
        <dbReference type="EMBL" id="EQD27440.1"/>
    </source>
</evidence>
<comment type="caution">
    <text evidence="4">The sequence shown here is derived from an EMBL/GenBank/DDBJ whole genome shotgun (WGS) entry which is preliminary data.</text>
</comment>
<evidence type="ECO:0000256" key="1">
    <source>
        <dbReference type="ARBA" id="ARBA00012837"/>
    </source>
</evidence>
<evidence type="ECO:0000256" key="2">
    <source>
        <dbReference type="ARBA" id="ARBA00049339"/>
    </source>
</evidence>
<dbReference type="GO" id="GO:0005524">
    <property type="term" value="F:ATP binding"/>
    <property type="evidence" value="ECO:0007669"/>
    <property type="project" value="InterPro"/>
</dbReference>